<feature type="domain" description="C2H2-type" evidence="13">
    <location>
        <begin position="200"/>
        <end position="227"/>
    </location>
</feature>
<dbReference type="Gene3D" id="3.30.160.60">
    <property type="entry name" value="Classic Zinc Finger"/>
    <property type="match status" value="5"/>
</dbReference>
<evidence type="ECO:0000256" key="8">
    <source>
        <dbReference type="ARBA" id="ARBA00023125"/>
    </source>
</evidence>
<dbReference type="PANTHER" id="PTHR24394">
    <property type="entry name" value="ZINC FINGER PROTEIN"/>
    <property type="match status" value="1"/>
</dbReference>
<feature type="domain" description="C2H2-type" evidence="13">
    <location>
        <begin position="228"/>
        <end position="255"/>
    </location>
</feature>
<keyword evidence="3" id="KW-0479">Metal-binding</keyword>
<evidence type="ECO:0000256" key="3">
    <source>
        <dbReference type="ARBA" id="ARBA00022723"/>
    </source>
</evidence>
<dbReference type="GO" id="GO:0003677">
    <property type="term" value="F:DNA binding"/>
    <property type="evidence" value="ECO:0007669"/>
    <property type="project" value="UniProtKB-KW"/>
</dbReference>
<dbReference type="InterPro" id="IPR036236">
    <property type="entry name" value="Znf_C2H2_sf"/>
</dbReference>
<name>H3BXZ4_TETNG</name>
<dbReference type="GO" id="GO:0005634">
    <property type="term" value="C:nucleus"/>
    <property type="evidence" value="ECO:0007669"/>
    <property type="project" value="UniProtKB-SubCell"/>
</dbReference>
<evidence type="ECO:0000313" key="14">
    <source>
        <dbReference type="Ensembl" id="ENSTNIP00000000859.1"/>
    </source>
</evidence>
<feature type="region of interest" description="Disordered" evidence="12">
    <location>
        <begin position="111"/>
        <end position="165"/>
    </location>
</feature>
<evidence type="ECO:0000256" key="5">
    <source>
        <dbReference type="ARBA" id="ARBA00022771"/>
    </source>
</evidence>
<keyword evidence="9" id="KW-0804">Transcription</keyword>
<keyword evidence="7" id="KW-0805">Transcription regulation</keyword>
<evidence type="ECO:0000256" key="4">
    <source>
        <dbReference type="ARBA" id="ARBA00022737"/>
    </source>
</evidence>
<dbReference type="GO" id="GO:0000981">
    <property type="term" value="F:DNA-binding transcription factor activity, RNA polymerase II-specific"/>
    <property type="evidence" value="ECO:0007669"/>
    <property type="project" value="TreeGrafter"/>
</dbReference>
<dbReference type="SMART" id="SM00355">
    <property type="entry name" value="ZnF_C2H2"/>
    <property type="match status" value="6"/>
</dbReference>
<dbReference type="PANTHER" id="PTHR24394:SF44">
    <property type="entry name" value="ZINC FINGER PROTEIN 271-LIKE"/>
    <property type="match status" value="1"/>
</dbReference>
<keyword evidence="8" id="KW-0238">DNA-binding</keyword>
<evidence type="ECO:0000256" key="2">
    <source>
        <dbReference type="ARBA" id="ARBA00006991"/>
    </source>
</evidence>
<dbReference type="InterPro" id="IPR013087">
    <property type="entry name" value="Znf_C2H2_type"/>
</dbReference>
<reference evidence="14" key="3">
    <citation type="submission" date="2025-09" db="UniProtKB">
        <authorList>
            <consortium name="Ensembl"/>
        </authorList>
    </citation>
    <scope>IDENTIFICATION</scope>
</reference>
<reference evidence="14" key="2">
    <citation type="submission" date="2025-08" db="UniProtKB">
        <authorList>
            <consortium name="Ensembl"/>
        </authorList>
    </citation>
    <scope>IDENTIFICATION</scope>
</reference>
<dbReference type="Pfam" id="PF00096">
    <property type="entry name" value="zf-C2H2"/>
    <property type="match status" value="5"/>
</dbReference>
<dbReference type="GO" id="GO:0008270">
    <property type="term" value="F:zinc ion binding"/>
    <property type="evidence" value="ECO:0007669"/>
    <property type="project" value="UniProtKB-KW"/>
</dbReference>
<feature type="domain" description="C2H2-type" evidence="13">
    <location>
        <begin position="284"/>
        <end position="313"/>
    </location>
</feature>
<dbReference type="FunFam" id="3.30.160.60:FF:000216">
    <property type="entry name" value="Zinc finger protein 384 like"/>
    <property type="match status" value="1"/>
</dbReference>
<comment type="similarity">
    <text evidence="2">Belongs to the krueppel C2H2-type zinc-finger protein family.</text>
</comment>
<feature type="domain" description="C2H2-type" evidence="13">
    <location>
        <begin position="314"/>
        <end position="341"/>
    </location>
</feature>
<evidence type="ECO:0000256" key="7">
    <source>
        <dbReference type="ARBA" id="ARBA00023015"/>
    </source>
</evidence>
<keyword evidence="10" id="KW-0539">Nucleus</keyword>
<evidence type="ECO:0000256" key="11">
    <source>
        <dbReference type="PROSITE-ProRule" id="PRU00042"/>
    </source>
</evidence>
<accession>H3BXZ4</accession>
<dbReference type="PROSITE" id="PS00028">
    <property type="entry name" value="ZINC_FINGER_C2H2_1"/>
    <property type="match status" value="6"/>
</dbReference>
<evidence type="ECO:0000256" key="1">
    <source>
        <dbReference type="ARBA" id="ARBA00004123"/>
    </source>
</evidence>
<evidence type="ECO:0000256" key="9">
    <source>
        <dbReference type="ARBA" id="ARBA00023163"/>
    </source>
</evidence>
<keyword evidence="5 11" id="KW-0863">Zinc-finger</keyword>
<protein>
    <submittedName>
        <fullName evidence="14">Zinc finger protein 362a</fullName>
    </submittedName>
</protein>
<reference evidence="15" key="1">
    <citation type="journal article" date="2004" name="Nature">
        <title>Genome duplication in the teleost fish Tetraodon nigroviridis reveals the early vertebrate proto-karyotype.</title>
        <authorList>
            <person name="Jaillon O."/>
            <person name="Aury J.-M."/>
            <person name="Brunet F."/>
            <person name="Petit J.-L."/>
            <person name="Stange-Thomann N."/>
            <person name="Mauceli E."/>
            <person name="Bouneau L."/>
            <person name="Fischer C."/>
            <person name="Ozouf-Costaz C."/>
            <person name="Bernot A."/>
            <person name="Nicaud S."/>
            <person name="Jaffe D."/>
            <person name="Fisher S."/>
            <person name="Lutfalla G."/>
            <person name="Dossat C."/>
            <person name="Segurens B."/>
            <person name="Dasilva C."/>
            <person name="Salanoubat M."/>
            <person name="Levy M."/>
            <person name="Boudet N."/>
            <person name="Castellano S."/>
            <person name="Anthouard V."/>
            <person name="Jubin C."/>
            <person name="Castelli V."/>
            <person name="Katinka M."/>
            <person name="Vacherie B."/>
            <person name="Biemont C."/>
            <person name="Skalli Z."/>
            <person name="Cattolico L."/>
            <person name="Poulain J."/>
            <person name="De Berardinis V."/>
            <person name="Cruaud C."/>
            <person name="Duprat S."/>
            <person name="Brottier P."/>
            <person name="Coutanceau J.-P."/>
            <person name="Gouzy J."/>
            <person name="Parra G."/>
            <person name="Lardier G."/>
            <person name="Chapple C."/>
            <person name="McKernan K.J."/>
            <person name="McEwan P."/>
            <person name="Bosak S."/>
            <person name="Kellis M."/>
            <person name="Volff J.-N."/>
            <person name="Guigo R."/>
            <person name="Zody M.C."/>
            <person name="Mesirov J."/>
            <person name="Lindblad-Toh K."/>
            <person name="Birren B."/>
            <person name="Nusbaum C."/>
            <person name="Kahn D."/>
            <person name="Robinson-Rechavi M."/>
            <person name="Laudet V."/>
            <person name="Schachter V."/>
            <person name="Quetier F."/>
            <person name="Saurin W."/>
            <person name="Scarpelli C."/>
            <person name="Wincker P."/>
            <person name="Lander E.S."/>
            <person name="Weissenbach J."/>
            <person name="Roest Crollius H."/>
        </authorList>
    </citation>
    <scope>NUCLEOTIDE SEQUENCE [LARGE SCALE GENOMIC DNA]</scope>
</reference>
<dbReference type="GeneTree" id="ENSGT00940000156275"/>
<sequence>RMAESRFNNPYFWPPPPAVPGQLDNLVLINKIKEQLMAEKIRPPHLPTASAPSQQPGSAPRCQVDALQHGTAKTQQLPVLHGHMPSHPDVALHARPASSSVTGVALASKTGNLSSPEAVSPSTPPSSSHCVPPACSQGTFPGKTSGGLAGLLGPPSKEERGRKRIKAENGSSLLVVPYPVLASGHDQSCPSILAKEGKTYRCKVCPLTFFSKSDMQIHSKTHTEAKAHKCPHCTKTFVNASYLAQHLRIHLGIKPYRCSYCERCFRQLSHLQQHTRIHTGDRPYRCVHPGCEKAFTQLSNLQSHQRQHNKDKPFKCSNCFRAYSDSASLQTHLPAHAIKNAKAFCCSMCGRAYTSETYLIKHMSKHTMVEHMVCHHSPPHGADASAVPLRISLI</sequence>
<dbReference type="AlphaFoldDB" id="H3BXZ4"/>
<keyword evidence="4" id="KW-0677">Repeat</keyword>
<proteinExistence type="inferred from homology"/>
<comment type="subcellular location">
    <subcellularLocation>
        <location evidence="1">Nucleus</location>
    </subcellularLocation>
</comment>
<evidence type="ECO:0000259" key="13">
    <source>
        <dbReference type="PROSITE" id="PS50157"/>
    </source>
</evidence>
<keyword evidence="15" id="KW-1185">Reference proteome</keyword>
<evidence type="ECO:0000256" key="6">
    <source>
        <dbReference type="ARBA" id="ARBA00022833"/>
    </source>
</evidence>
<feature type="domain" description="C2H2-type" evidence="13">
    <location>
        <begin position="256"/>
        <end position="283"/>
    </location>
</feature>
<dbReference type="Ensembl" id="ENSTNIT00000000938.1">
    <property type="protein sequence ID" value="ENSTNIP00000000859.1"/>
    <property type="gene ID" value="ENSTNIG00000014787.1"/>
</dbReference>
<evidence type="ECO:0000313" key="15">
    <source>
        <dbReference type="Proteomes" id="UP000007303"/>
    </source>
</evidence>
<organism evidence="14 15">
    <name type="scientific">Tetraodon nigroviridis</name>
    <name type="common">Spotted green pufferfish</name>
    <name type="synonym">Chelonodon nigroviridis</name>
    <dbReference type="NCBI Taxonomy" id="99883"/>
    <lineage>
        <taxon>Eukaryota</taxon>
        <taxon>Metazoa</taxon>
        <taxon>Chordata</taxon>
        <taxon>Craniata</taxon>
        <taxon>Vertebrata</taxon>
        <taxon>Euteleostomi</taxon>
        <taxon>Actinopterygii</taxon>
        <taxon>Neopterygii</taxon>
        <taxon>Teleostei</taxon>
        <taxon>Neoteleostei</taxon>
        <taxon>Acanthomorphata</taxon>
        <taxon>Eupercaria</taxon>
        <taxon>Tetraodontiformes</taxon>
        <taxon>Tetradontoidea</taxon>
        <taxon>Tetraodontidae</taxon>
        <taxon>Tetraodon</taxon>
    </lineage>
</organism>
<dbReference type="FunFam" id="3.30.160.60:FF:000377">
    <property type="entry name" value="zinc finger protein 362 isoform X4"/>
    <property type="match status" value="1"/>
</dbReference>
<dbReference type="FunFam" id="3.30.160.60:FF:000233">
    <property type="entry name" value="Putative zinc finger protein 362"/>
    <property type="match status" value="1"/>
</dbReference>
<keyword evidence="6" id="KW-0862">Zinc</keyword>
<feature type="compositionally biased region" description="Polar residues" evidence="12">
    <location>
        <begin position="111"/>
        <end position="129"/>
    </location>
</feature>
<feature type="domain" description="C2H2-type" evidence="13">
    <location>
        <begin position="344"/>
        <end position="371"/>
    </location>
</feature>
<evidence type="ECO:0000256" key="12">
    <source>
        <dbReference type="SAM" id="MobiDB-lite"/>
    </source>
</evidence>
<dbReference type="SUPFAM" id="SSF57667">
    <property type="entry name" value="beta-beta-alpha zinc fingers"/>
    <property type="match status" value="3"/>
</dbReference>
<evidence type="ECO:0000256" key="10">
    <source>
        <dbReference type="ARBA" id="ARBA00023242"/>
    </source>
</evidence>
<dbReference type="FunFam" id="3.30.160.60:FF:000158">
    <property type="entry name" value="Zinc finger protein 362"/>
    <property type="match status" value="1"/>
</dbReference>
<dbReference type="PROSITE" id="PS50157">
    <property type="entry name" value="ZINC_FINGER_C2H2_2"/>
    <property type="match status" value="6"/>
</dbReference>
<dbReference type="Proteomes" id="UP000007303">
    <property type="component" value="Unassembled WGS sequence"/>
</dbReference>